<comment type="caution">
    <text evidence="1">The sequence shown here is derived from an EMBL/GenBank/DDBJ whole genome shotgun (WGS) entry which is preliminary data.</text>
</comment>
<dbReference type="EMBL" id="VSSQ01029240">
    <property type="protein sequence ID" value="MPM79283.1"/>
    <property type="molecule type" value="Genomic_DNA"/>
</dbReference>
<gene>
    <name evidence="1" type="ORF">SDC9_126316</name>
</gene>
<protein>
    <submittedName>
        <fullName evidence="1">Uncharacterized protein</fullName>
    </submittedName>
</protein>
<accession>A0A645CQT0</accession>
<evidence type="ECO:0000313" key="1">
    <source>
        <dbReference type="EMBL" id="MPM79283.1"/>
    </source>
</evidence>
<organism evidence="1">
    <name type="scientific">bioreactor metagenome</name>
    <dbReference type="NCBI Taxonomy" id="1076179"/>
    <lineage>
        <taxon>unclassified sequences</taxon>
        <taxon>metagenomes</taxon>
        <taxon>ecological metagenomes</taxon>
    </lineage>
</organism>
<reference evidence="1" key="1">
    <citation type="submission" date="2019-08" db="EMBL/GenBank/DDBJ databases">
        <authorList>
            <person name="Kucharzyk K."/>
            <person name="Murdoch R.W."/>
            <person name="Higgins S."/>
            <person name="Loffler F."/>
        </authorList>
    </citation>
    <scope>NUCLEOTIDE SEQUENCE</scope>
</reference>
<dbReference type="AlphaFoldDB" id="A0A645CQT0"/>
<name>A0A645CQT0_9ZZZZ</name>
<sequence length="84" mass="9082">MVHPGHVAVGRHRILAPRRKPAAHGLDLGALSRRDAFGQGLDVRALGLLGGEVGHLDRTLVVHDHHLRERGVCLVVGGRIARVR</sequence>
<proteinExistence type="predicted"/>